<accession>T2GEC2</accession>
<dbReference type="PATRIC" id="fig|1121448.10.peg.2707"/>
<keyword evidence="1" id="KW-0812">Transmembrane</keyword>
<evidence type="ECO:0000256" key="1">
    <source>
        <dbReference type="SAM" id="Phobius"/>
    </source>
</evidence>
<evidence type="ECO:0000313" key="3">
    <source>
        <dbReference type="Proteomes" id="UP000016587"/>
    </source>
</evidence>
<name>T2GEC2_MEGG1</name>
<feature type="transmembrane region" description="Helical" evidence="1">
    <location>
        <begin position="69"/>
        <end position="88"/>
    </location>
</feature>
<dbReference type="HOGENOM" id="CLU_2435980_0_0_7"/>
<proteinExistence type="predicted"/>
<dbReference type="AlphaFoldDB" id="T2GEC2"/>
<dbReference type="Proteomes" id="UP000016587">
    <property type="component" value="Chromosome"/>
</dbReference>
<protein>
    <submittedName>
        <fullName evidence="2">Uncharacterized protein</fullName>
    </submittedName>
</protein>
<reference evidence="3" key="2">
    <citation type="submission" date="2013-07" db="EMBL/GenBank/DDBJ databases">
        <authorList>
            <person name="Morais-Silva F.O."/>
            <person name="Rezende A.M."/>
            <person name="Pimentel C."/>
            <person name="Resende D.M."/>
            <person name="Santos C.I."/>
            <person name="Clemente C."/>
            <person name="de Oliveira L.M."/>
            <person name="da Silva S.M."/>
            <person name="Costa D.A."/>
            <person name="Varela-Raposo A."/>
            <person name="Horacio E.C.A."/>
            <person name="Matos M."/>
            <person name="Flores O."/>
            <person name="Ruiz J.C."/>
            <person name="Rodrigues-Pousada C."/>
        </authorList>
    </citation>
    <scope>NUCLEOTIDE SEQUENCE [LARGE SCALE GENOMIC DNA]</scope>
    <source>
        <strain evidence="3">ATCC 19364 / DSM 1382 / NCIMB 9332 / VKM B-1759</strain>
    </source>
</reference>
<organism evidence="2 3">
    <name type="scientific">Megalodesulfovibrio gigas (strain ATCC 19364 / DSM 1382 / NCIMB 9332 / VKM B-1759)</name>
    <name type="common">Desulfovibrio gigas</name>
    <dbReference type="NCBI Taxonomy" id="1121448"/>
    <lineage>
        <taxon>Bacteria</taxon>
        <taxon>Pseudomonadati</taxon>
        <taxon>Thermodesulfobacteriota</taxon>
        <taxon>Desulfovibrionia</taxon>
        <taxon>Desulfovibrionales</taxon>
        <taxon>Desulfovibrionaceae</taxon>
        <taxon>Megalodesulfovibrio</taxon>
    </lineage>
</organism>
<feature type="transmembrane region" description="Helical" evidence="1">
    <location>
        <begin position="6"/>
        <end position="26"/>
    </location>
</feature>
<dbReference type="KEGG" id="dgg:DGI_2745"/>
<dbReference type="RefSeq" id="WP_021761500.1">
    <property type="nucleotide sequence ID" value="NC_022444.1"/>
</dbReference>
<keyword evidence="3" id="KW-1185">Reference proteome</keyword>
<reference evidence="2 3" key="1">
    <citation type="journal article" date="2013" name="J. Bacteriol.">
        <title>Roles of HynAB and Ech, the only two hydrogenases found in the model sulfate reducer Desulfovibrio gigas.</title>
        <authorList>
            <person name="Morais-Silva F.O."/>
            <person name="Santos C.I."/>
            <person name="Rodrigues R."/>
            <person name="Pereira I.A."/>
            <person name="Rodrigues-Pousada C."/>
        </authorList>
    </citation>
    <scope>NUCLEOTIDE SEQUENCE [LARGE SCALE GENOMIC DNA]</scope>
    <source>
        <strain evidence="3">ATCC 19364 / DSM 1382 / NCIMB 9332 / VKM B-1759</strain>
    </source>
</reference>
<evidence type="ECO:0000313" key="2">
    <source>
        <dbReference type="EMBL" id="AGW14476.1"/>
    </source>
</evidence>
<keyword evidence="1" id="KW-1133">Transmembrane helix</keyword>
<gene>
    <name evidence="2" type="ORF">DGI_2745</name>
</gene>
<dbReference type="EMBL" id="CP006585">
    <property type="protein sequence ID" value="AGW14476.1"/>
    <property type="molecule type" value="Genomic_DNA"/>
</dbReference>
<keyword evidence="1" id="KW-0472">Membrane</keyword>
<sequence length="90" mass="10133">MISVFDVYFAYTACVGCLDFLARLYLYQRAGLSFRLLPSVRVSYWRDVPVRVTALPCDRPADVVAAHQLCLFLETLLAPLFVMALIAANM</sequence>